<evidence type="ECO:0000313" key="1">
    <source>
        <dbReference type="EMBL" id="CAG8584307.1"/>
    </source>
</evidence>
<proteinExistence type="predicted"/>
<name>A0ABN7UHD5_GIGMA</name>
<comment type="caution">
    <text evidence="1">The sequence shown here is derived from an EMBL/GenBank/DDBJ whole genome shotgun (WGS) entry which is preliminary data.</text>
</comment>
<dbReference type="InterPro" id="IPR012337">
    <property type="entry name" value="RNaseH-like_sf"/>
</dbReference>
<sequence>MRNLVKILGPFFEITEELGGSEYVTISFMVLSILELMKRLNCSASNLEEQDALNFKTTDLVFDYNIRFIDAYEEKEDSPKERKIKINTPINVIDMKQKIKNSLYSALLHYWDLSNDEVFIMCLLDPRFKKLRFASSSQQHQAEVAL</sequence>
<dbReference type="Proteomes" id="UP000789901">
    <property type="component" value="Unassembled WGS sequence"/>
</dbReference>
<organism evidence="1 2">
    <name type="scientific">Gigaspora margarita</name>
    <dbReference type="NCBI Taxonomy" id="4874"/>
    <lineage>
        <taxon>Eukaryota</taxon>
        <taxon>Fungi</taxon>
        <taxon>Fungi incertae sedis</taxon>
        <taxon>Mucoromycota</taxon>
        <taxon>Glomeromycotina</taxon>
        <taxon>Glomeromycetes</taxon>
        <taxon>Diversisporales</taxon>
        <taxon>Gigasporaceae</taxon>
        <taxon>Gigaspora</taxon>
    </lineage>
</organism>
<gene>
    <name evidence="1" type="ORF">GMARGA_LOCUS6100</name>
</gene>
<dbReference type="EMBL" id="CAJVQB010002698">
    <property type="protein sequence ID" value="CAG8584307.1"/>
    <property type="molecule type" value="Genomic_DNA"/>
</dbReference>
<reference evidence="1 2" key="1">
    <citation type="submission" date="2021-06" db="EMBL/GenBank/DDBJ databases">
        <authorList>
            <person name="Kallberg Y."/>
            <person name="Tangrot J."/>
            <person name="Rosling A."/>
        </authorList>
    </citation>
    <scope>NUCLEOTIDE SEQUENCE [LARGE SCALE GENOMIC DNA]</scope>
    <source>
        <strain evidence="1 2">120-4 pot B 10/14</strain>
    </source>
</reference>
<evidence type="ECO:0000313" key="2">
    <source>
        <dbReference type="Proteomes" id="UP000789901"/>
    </source>
</evidence>
<dbReference type="SUPFAM" id="SSF53098">
    <property type="entry name" value="Ribonuclease H-like"/>
    <property type="match status" value="1"/>
</dbReference>
<keyword evidence="2" id="KW-1185">Reference proteome</keyword>
<accession>A0ABN7UHD5</accession>
<protein>
    <submittedName>
        <fullName evidence="1">9965_t:CDS:1</fullName>
    </submittedName>
</protein>